<proteinExistence type="predicted"/>
<dbReference type="HOGENOM" id="CLU_1316029_0_0_1"/>
<keyword evidence="2" id="KW-0732">Signal</keyword>
<comment type="caution">
    <text evidence="3">The sequence shown here is derived from an EMBL/GenBank/DDBJ whole genome shotgun (WGS) entry which is preliminary data.</text>
</comment>
<dbReference type="EMBL" id="JEMT01027437">
    <property type="protein sequence ID" value="EXX57106.1"/>
    <property type="molecule type" value="Genomic_DNA"/>
</dbReference>
<evidence type="ECO:0000256" key="2">
    <source>
        <dbReference type="SAM" id="SignalP"/>
    </source>
</evidence>
<dbReference type="Proteomes" id="UP000022910">
    <property type="component" value="Unassembled WGS sequence"/>
</dbReference>
<accession>A0A015KC87</accession>
<feature type="chain" id="PRO_5013288800" evidence="2">
    <location>
        <begin position="16"/>
        <end position="209"/>
    </location>
</feature>
<keyword evidence="1" id="KW-0812">Transmembrane</keyword>
<sequence length="209" mass="24319">MVFTIFFNCLLLAHYQKYYYTRRNWTSQRADIREIKKNKASTKECEISSSSSSSKNDENYNKQEDDDAIISGMLQVNVCYKFITLPMHIFSDLGNDLREASESMVGKVRTPLTVNNIDLDLVGFLSSNQCLRSEKANDEPPKTPEHQIYQKQGDYSKPFASCEEQSHGFHSSVSLFVFYLVWCKACSTFSIMLYLCYRRFLKIWAIQLR</sequence>
<feature type="transmembrane region" description="Helical" evidence="1">
    <location>
        <begin position="176"/>
        <end position="197"/>
    </location>
</feature>
<keyword evidence="1" id="KW-1133">Transmembrane helix</keyword>
<evidence type="ECO:0000313" key="4">
    <source>
        <dbReference type="Proteomes" id="UP000022910"/>
    </source>
</evidence>
<name>A0A015KC87_RHIIW</name>
<dbReference type="OrthoDB" id="2402052at2759"/>
<gene>
    <name evidence="3" type="ORF">RirG_210160</name>
</gene>
<evidence type="ECO:0000313" key="3">
    <source>
        <dbReference type="EMBL" id="EXX57106.1"/>
    </source>
</evidence>
<dbReference type="AlphaFoldDB" id="A0A015KC87"/>
<evidence type="ECO:0000256" key="1">
    <source>
        <dbReference type="SAM" id="Phobius"/>
    </source>
</evidence>
<keyword evidence="4" id="KW-1185">Reference proteome</keyword>
<keyword evidence="1" id="KW-0472">Membrane</keyword>
<feature type="signal peptide" evidence="2">
    <location>
        <begin position="1"/>
        <end position="15"/>
    </location>
</feature>
<organism evidence="3 4">
    <name type="scientific">Rhizophagus irregularis (strain DAOM 197198w)</name>
    <name type="common">Glomus intraradices</name>
    <dbReference type="NCBI Taxonomy" id="1432141"/>
    <lineage>
        <taxon>Eukaryota</taxon>
        <taxon>Fungi</taxon>
        <taxon>Fungi incertae sedis</taxon>
        <taxon>Mucoromycota</taxon>
        <taxon>Glomeromycotina</taxon>
        <taxon>Glomeromycetes</taxon>
        <taxon>Glomerales</taxon>
        <taxon>Glomeraceae</taxon>
        <taxon>Rhizophagus</taxon>
    </lineage>
</organism>
<protein>
    <submittedName>
        <fullName evidence="3">Uncharacterized protein</fullName>
    </submittedName>
</protein>
<reference evidence="3 4" key="1">
    <citation type="submission" date="2014-02" db="EMBL/GenBank/DDBJ databases">
        <title>Single nucleus genome sequencing reveals high similarity among nuclei of an endomycorrhizal fungus.</title>
        <authorList>
            <person name="Lin K."/>
            <person name="Geurts R."/>
            <person name="Zhang Z."/>
            <person name="Limpens E."/>
            <person name="Saunders D.G."/>
            <person name="Mu D."/>
            <person name="Pang E."/>
            <person name="Cao H."/>
            <person name="Cha H."/>
            <person name="Lin T."/>
            <person name="Zhou Q."/>
            <person name="Shang Y."/>
            <person name="Li Y."/>
            <person name="Ivanov S."/>
            <person name="Sharma T."/>
            <person name="Velzen R.V."/>
            <person name="Ruijter N.D."/>
            <person name="Aanen D.K."/>
            <person name="Win J."/>
            <person name="Kamoun S."/>
            <person name="Bisseling T."/>
            <person name="Huang S."/>
        </authorList>
    </citation>
    <scope>NUCLEOTIDE SEQUENCE [LARGE SCALE GENOMIC DNA]</scope>
    <source>
        <strain evidence="4">DAOM197198w</strain>
    </source>
</reference>